<keyword evidence="1" id="KW-0805">Transcription regulation</keyword>
<dbReference type="PROSITE" id="PS50043">
    <property type="entry name" value="HTH_LUXR_2"/>
    <property type="match status" value="1"/>
</dbReference>
<keyword evidence="2" id="KW-0238">DNA-binding</keyword>
<evidence type="ECO:0000256" key="1">
    <source>
        <dbReference type="ARBA" id="ARBA00023015"/>
    </source>
</evidence>
<dbReference type="InterPro" id="IPR000792">
    <property type="entry name" value="Tscrpt_reg_LuxR_C"/>
</dbReference>
<dbReference type="PANTHER" id="PTHR44688">
    <property type="entry name" value="DNA-BINDING TRANSCRIPTIONAL ACTIVATOR DEVR_DOSR"/>
    <property type="match status" value="1"/>
</dbReference>
<dbReference type="CDD" id="cd06170">
    <property type="entry name" value="LuxR_C_like"/>
    <property type="match status" value="1"/>
</dbReference>
<evidence type="ECO:0000313" key="6">
    <source>
        <dbReference type="Proteomes" id="UP000291106"/>
    </source>
</evidence>
<organism evidence="5 6">
    <name type="scientific">Shewanella maritima</name>
    <dbReference type="NCBI Taxonomy" id="2520507"/>
    <lineage>
        <taxon>Bacteria</taxon>
        <taxon>Pseudomonadati</taxon>
        <taxon>Pseudomonadota</taxon>
        <taxon>Gammaproteobacteria</taxon>
        <taxon>Alteromonadales</taxon>
        <taxon>Shewanellaceae</taxon>
        <taxon>Shewanella</taxon>
    </lineage>
</organism>
<dbReference type="Pfam" id="PF00196">
    <property type="entry name" value="GerE"/>
    <property type="match status" value="1"/>
</dbReference>
<dbReference type="Proteomes" id="UP000291106">
    <property type="component" value="Chromosome"/>
</dbReference>
<dbReference type="SMART" id="SM00421">
    <property type="entry name" value="HTH_LUXR"/>
    <property type="match status" value="1"/>
</dbReference>
<dbReference type="AlphaFoldDB" id="A0A411PFZ7"/>
<dbReference type="PRINTS" id="PR00038">
    <property type="entry name" value="HTHLUXR"/>
</dbReference>
<dbReference type="EMBL" id="CP036200">
    <property type="protein sequence ID" value="QBF82483.1"/>
    <property type="molecule type" value="Genomic_DNA"/>
</dbReference>
<dbReference type="KEGG" id="smai:EXU30_07060"/>
<keyword evidence="3" id="KW-0804">Transcription</keyword>
<dbReference type="InterPro" id="IPR016032">
    <property type="entry name" value="Sig_transdc_resp-reg_C-effctor"/>
</dbReference>
<dbReference type="GO" id="GO:0003677">
    <property type="term" value="F:DNA binding"/>
    <property type="evidence" value="ECO:0007669"/>
    <property type="project" value="UniProtKB-KW"/>
</dbReference>
<dbReference type="RefSeq" id="WP_130598656.1">
    <property type="nucleotide sequence ID" value="NZ_CP036200.1"/>
</dbReference>
<proteinExistence type="predicted"/>
<reference evidence="5 6" key="1">
    <citation type="submission" date="2019-02" db="EMBL/GenBank/DDBJ databases">
        <title>Shewanella sp. D4-2 isolated from Dokdo Island.</title>
        <authorList>
            <person name="Baek K."/>
        </authorList>
    </citation>
    <scope>NUCLEOTIDE SEQUENCE [LARGE SCALE GENOMIC DNA]</scope>
    <source>
        <strain evidence="5 6">D4-2</strain>
    </source>
</reference>
<evidence type="ECO:0000259" key="4">
    <source>
        <dbReference type="PROSITE" id="PS50043"/>
    </source>
</evidence>
<accession>A0A411PFZ7</accession>
<evidence type="ECO:0000313" key="5">
    <source>
        <dbReference type="EMBL" id="QBF82483.1"/>
    </source>
</evidence>
<keyword evidence="6" id="KW-1185">Reference proteome</keyword>
<dbReference type="SUPFAM" id="SSF46894">
    <property type="entry name" value="C-terminal effector domain of the bipartite response regulators"/>
    <property type="match status" value="1"/>
</dbReference>
<name>A0A411PFZ7_9GAMM</name>
<sequence>MLDKQMLLVDLPDELIQQFSHIAKLLGFAINTVGRSMVSHYVEQFSNAGSTAIIIRYIQPEQVELSRLTTNAINKQYHLAVSSKLTTELELSLIASGFNGAVSADANAVELLQAANTLLDEHIHYSQAATSRYVLQNKRVPSYQNSTKLLALTTPKEQQVLSLIWSGLTNEQMASKLGISINTVKMHIQNIYKKTNIKSRGQLFALTSDHG</sequence>
<dbReference type="GO" id="GO:0006355">
    <property type="term" value="P:regulation of DNA-templated transcription"/>
    <property type="evidence" value="ECO:0007669"/>
    <property type="project" value="InterPro"/>
</dbReference>
<feature type="domain" description="HTH luxR-type" evidence="4">
    <location>
        <begin position="146"/>
        <end position="211"/>
    </location>
</feature>
<protein>
    <submittedName>
        <fullName evidence="5">Response regulator transcription factor</fullName>
    </submittedName>
</protein>
<evidence type="ECO:0000256" key="2">
    <source>
        <dbReference type="ARBA" id="ARBA00023125"/>
    </source>
</evidence>
<dbReference type="OrthoDB" id="561214at2"/>
<dbReference type="Gene3D" id="3.40.50.2300">
    <property type="match status" value="1"/>
</dbReference>
<dbReference type="PANTHER" id="PTHR44688:SF16">
    <property type="entry name" value="DNA-BINDING TRANSCRIPTIONAL ACTIVATOR DEVR_DOSR"/>
    <property type="match status" value="1"/>
</dbReference>
<gene>
    <name evidence="5" type="ORF">EXU30_07060</name>
</gene>
<evidence type="ECO:0000256" key="3">
    <source>
        <dbReference type="ARBA" id="ARBA00023163"/>
    </source>
</evidence>